<proteinExistence type="inferred from homology"/>
<feature type="transmembrane region" description="Helical" evidence="12">
    <location>
        <begin position="51"/>
        <end position="75"/>
    </location>
</feature>
<feature type="domain" description="Peptidase M50" evidence="13">
    <location>
        <begin position="137"/>
        <end position="177"/>
    </location>
</feature>
<keyword evidence="11 12" id="KW-0472">Membrane</keyword>
<dbReference type="EMBL" id="BAABGM010000012">
    <property type="protein sequence ID" value="GAA4405109.1"/>
    <property type="molecule type" value="Genomic_DNA"/>
</dbReference>
<evidence type="ECO:0000256" key="5">
    <source>
        <dbReference type="ARBA" id="ARBA00022692"/>
    </source>
</evidence>
<feature type="transmembrane region" description="Helical" evidence="12">
    <location>
        <begin position="140"/>
        <end position="159"/>
    </location>
</feature>
<dbReference type="RefSeq" id="WP_345204922.1">
    <property type="nucleotide sequence ID" value="NZ_BAABGM010000012.1"/>
</dbReference>
<evidence type="ECO:0000256" key="10">
    <source>
        <dbReference type="ARBA" id="ARBA00023049"/>
    </source>
</evidence>
<keyword evidence="7" id="KW-0378">Hydrolase</keyword>
<feature type="transmembrane region" description="Helical" evidence="12">
    <location>
        <begin position="212"/>
        <end position="233"/>
    </location>
</feature>
<comment type="similarity">
    <text evidence="3">Belongs to the peptidase M50B family.</text>
</comment>
<gene>
    <name evidence="14" type="ORF">GCM10023168_18440</name>
</gene>
<protein>
    <recommendedName>
        <fullName evidence="13">Peptidase M50 domain-containing protein</fullName>
    </recommendedName>
</protein>
<evidence type="ECO:0000256" key="3">
    <source>
        <dbReference type="ARBA" id="ARBA00007931"/>
    </source>
</evidence>
<feature type="domain" description="Peptidase M50" evidence="13">
    <location>
        <begin position="57"/>
        <end position="132"/>
    </location>
</feature>
<evidence type="ECO:0000256" key="8">
    <source>
        <dbReference type="ARBA" id="ARBA00022833"/>
    </source>
</evidence>
<organism evidence="14 15">
    <name type="scientific">Fodinibacter luteus</name>
    <dbReference type="NCBI Taxonomy" id="552064"/>
    <lineage>
        <taxon>Bacteria</taxon>
        <taxon>Bacillati</taxon>
        <taxon>Actinomycetota</taxon>
        <taxon>Actinomycetes</taxon>
        <taxon>Micrococcales</taxon>
        <taxon>Intrasporangiaceae</taxon>
        <taxon>Fodinibacter (ex Wang et al. 2009)</taxon>
    </lineage>
</organism>
<keyword evidence="8" id="KW-0862">Zinc</keyword>
<evidence type="ECO:0000256" key="7">
    <source>
        <dbReference type="ARBA" id="ARBA00022801"/>
    </source>
</evidence>
<feature type="transmembrane region" description="Helical" evidence="12">
    <location>
        <begin position="180"/>
        <end position="206"/>
    </location>
</feature>
<evidence type="ECO:0000256" key="9">
    <source>
        <dbReference type="ARBA" id="ARBA00022989"/>
    </source>
</evidence>
<comment type="subcellular location">
    <subcellularLocation>
        <location evidence="2">Membrane</location>
        <topology evidence="2">Multi-pass membrane protein</topology>
    </subcellularLocation>
</comment>
<sequence length="369" mass="38501">MSDEQAPPGALRLGRVAGVPVYLDRTWLLLGAFVAWTGWRAGSDLGTGTALAYAAWLVIGILVAVLGHEVAHAVAARLLGFRVHRIVATLWGGHTAYDGTGTTPGRAAVVAVSGPLANLALAALGAAATVLLPWPASQFASSVMVLNLLLAGFNLLPGLPLDGGQLVHSLVWGATGRRDLGLVVAGWCGRVLAVGVVLVYAVLPLVRGEVDVVTLVLALVMAWILWAGATAAVRRAPYERLLDRLRLEDVLEPVALVPAVTTVAELGRPDRRVVSLDERGMPTLLLPLPSDDAPDVGDVDPGTRLASLLVRLPDASVVDLPPGSTCEPVLRAMATSNWGAVVVTSAGRLLGLVTSDRLNAAAERVLRRN</sequence>
<keyword evidence="9 12" id="KW-1133">Transmembrane helix</keyword>
<evidence type="ECO:0000256" key="6">
    <source>
        <dbReference type="ARBA" id="ARBA00022723"/>
    </source>
</evidence>
<evidence type="ECO:0000256" key="2">
    <source>
        <dbReference type="ARBA" id="ARBA00004141"/>
    </source>
</evidence>
<evidence type="ECO:0000259" key="13">
    <source>
        <dbReference type="Pfam" id="PF02163"/>
    </source>
</evidence>
<feature type="transmembrane region" description="Helical" evidence="12">
    <location>
        <begin position="21"/>
        <end position="39"/>
    </location>
</feature>
<feature type="transmembrane region" description="Helical" evidence="12">
    <location>
        <begin position="116"/>
        <end position="134"/>
    </location>
</feature>
<dbReference type="PANTHER" id="PTHR39188:SF3">
    <property type="entry name" value="STAGE IV SPORULATION PROTEIN FB"/>
    <property type="match status" value="1"/>
</dbReference>
<dbReference type="InterPro" id="IPR008915">
    <property type="entry name" value="Peptidase_M50"/>
</dbReference>
<comment type="cofactor">
    <cofactor evidence="1">
        <name>Zn(2+)</name>
        <dbReference type="ChEBI" id="CHEBI:29105"/>
    </cofactor>
</comment>
<keyword evidence="5 12" id="KW-0812">Transmembrane</keyword>
<evidence type="ECO:0000313" key="14">
    <source>
        <dbReference type="EMBL" id="GAA4405109.1"/>
    </source>
</evidence>
<evidence type="ECO:0000256" key="1">
    <source>
        <dbReference type="ARBA" id="ARBA00001947"/>
    </source>
</evidence>
<dbReference type="PANTHER" id="PTHR39188">
    <property type="entry name" value="MEMBRANE-ASSOCIATED ZINC METALLOPROTEASE M50B"/>
    <property type="match status" value="1"/>
</dbReference>
<keyword evidence="6" id="KW-0479">Metal-binding</keyword>
<keyword evidence="4" id="KW-0645">Protease</keyword>
<evidence type="ECO:0000256" key="11">
    <source>
        <dbReference type="ARBA" id="ARBA00023136"/>
    </source>
</evidence>
<evidence type="ECO:0000313" key="15">
    <source>
        <dbReference type="Proteomes" id="UP001500945"/>
    </source>
</evidence>
<keyword evidence="15" id="KW-1185">Reference proteome</keyword>
<dbReference type="Pfam" id="PF02163">
    <property type="entry name" value="Peptidase_M50"/>
    <property type="match status" value="2"/>
</dbReference>
<name>A0ABP8KE19_9MICO</name>
<dbReference type="Proteomes" id="UP001500945">
    <property type="component" value="Unassembled WGS sequence"/>
</dbReference>
<reference evidence="15" key="1">
    <citation type="journal article" date="2019" name="Int. J. Syst. Evol. Microbiol.">
        <title>The Global Catalogue of Microorganisms (GCM) 10K type strain sequencing project: providing services to taxonomists for standard genome sequencing and annotation.</title>
        <authorList>
            <consortium name="The Broad Institute Genomics Platform"/>
            <consortium name="The Broad Institute Genome Sequencing Center for Infectious Disease"/>
            <person name="Wu L."/>
            <person name="Ma J."/>
        </authorList>
    </citation>
    <scope>NUCLEOTIDE SEQUENCE [LARGE SCALE GENOMIC DNA]</scope>
    <source>
        <strain evidence="15">JCM 17809</strain>
    </source>
</reference>
<evidence type="ECO:0000256" key="4">
    <source>
        <dbReference type="ARBA" id="ARBA00022670"/>
    </source>
</evidence>
<keyword evidence="10" id="KW-0482">Metalloprotease</keyword>
<accession>A0ABP8KE19</accession>
<comment type="caution">
    <text evidence="14">The sequence shown here is derived from an EMBL/GenBank/DDBJ whole genome shotgun (WGS) entry which is preliminary data.</text>
</comment>
<evidence type="ECO:0000256" key="12">
    <source>
        <dbReference type="SAM" id="Phobius"/>
    </source>
</evidence>